<gene>
    <name evidence="1" type="ORF">Tci_869257</name>
</gene>
<proteinExistence type="predicted"/>
<organism evidence="1">
    <name type="scientific">Tanacetum cinerariifolium</name>
    <name type="common">Dalmatian daisy</name>
    <name type="synonym">Chrysanthemum cinerariifolium</name>
    <dbReference type="NCBI Taxonomy" id="118510"/>
    <lineage>
        <taxon>Eukaryota</taxon>
        <taxon>Viridiplantae</taxon>
        <taxon>Streptophyta</taxon>
        <taxon>Embryophyta</taxon>
        <taxon>Tracheophyta</taxon>
        <taxon>Spermatophyta</taxon>
        <taxon>Magnoliopsida</taxon>
        <taxon>eudicotyledons</taxon>
        <taxon>Gunneridae</taxon>
        <taxon>Pentapetalae</taxon>
        <taxon>asterids</taxon>
        <taxon>campanulids</taxon>
        <taxon>Asterales</taxon>
        <taxon>Asteraceae</taxon>
        <taxon>Asteroideae</taxon>
        <taxon>Anthemideae</taxon>
        <taxon>Anthemidinae</taxon>
        <taxon>Tanacetum</taxon>
    </lineage>
</organism>
<name>A0A699SJ00_TANCI</name>
<sequence length="72" mass="8320">MREILIHFKKIFDQPVEDRFKFDMDFPHTLSSGQQADLEIEVTKEEIKRANLRKYAKGLLLAGRRLNAAGSS</sequence>
<dbReference type="EMBL" id="BKCJ011165174">
    <property type="protein sequence ID" value="GFC97287.1"/>
    <property type="molecule type" value="Genomic_DNA"/>
</dbReference>
<reference evidence="1" key="1">
    <citation type="journal article" date="2019" name="Sci. Rep.">
        <title>Draft genome of Tanacetum cinerariifolium, the natural source of mosquito coil.</title>
        <authorList>
            <person name="Yamashiro T."/>
            <person name="Shiraishi A."/>
            <person name="Satake H."/>
            <person name="Nakayama K."/>
        </authorList>
    </citation>
    <scope>NUCLEOTIDE SEQUENCE</scope>
</reference>
<accession>A0A699SJ00</accession>
<protein>
    <submittedName>
        <fullName evidence="1">Uncharacterized protein</fullName>
    </submittedName>
</protein>
<dbReference type="AlphaFoldDB" id="A0A699SJ00"/>
<evidence type="ECO:0000313" key="1">
    <source>
        <dbReference type="EMBL" id="GFC97287.1"/>
    </source>
</evidence>
<comment type="caution">
    <text evidence="1">The sequence shown here is derived from an EMBL/GenBank/DDBJ whole genome shotgun (WGS) entry which is preliminary data.</text>
</comment>